<feature type="chain" id="PRO_5007659781" description="RxLR effector protein" evidence="5">
    <location>
        <begin position="20"/>
        <end position="181"/>
    </location>
</feature>
<protein>
    <recommendedName>
        <fullName evidence="5">RxLR effector protein</fullName>
    </recommendedName>
</protein>
<dbReference type="InterPro" id="IPR031825">
    <property type="entry name" value="RXLR"/>
</dbReference>
<organism evidence="8">
    <name type="scientific">Phytophthora sojae</name>
    <name type="common">Soybean stem and root rot agent</name>
    <name type="synonym">Phytophthora megasperma f. sp. glycines</name>
    <dbReference type="NCBI Taxonomy" id="67593"/>
    <lineage>
        <taxon>Eukaryota</taxon>
        <taxon>Sar</taxon>
        <taxon>Stramenopiles</taxon>
        <taxon>Oomycota</taxon>
        <taxon>Peronosporomycetes</taxon>
        <taxon>Peronosporales</taxon>
        <taxon>Peronosporaceae</taxon>
        <taxon>Phytophthora</taxon>
    </lineage>
</organism>
<reference evidence="8" key="1">
    <citation type="journal article" date="2011" name="Plant Cell">
        <title>Transcriptional programming and functional interactions within the Phytophthora sojae RXLR effector repertoire.</title>
        <authorList>
            <person name="Wang Q."/>
            <person name="Han C."/>
            <person name="Ferreira A.O."/>
            <person name="Yu X."/>
            <person name="Ye W."/>
            <person name="Tripathy S."/>
            <person name="Kale S.D."/>
            <person name="Gu B."/>
            <person name="Sheng Y."/>
            <person name="Sui Y."/>
            <person name="Wang X."/>
            <person name="Zhang Z."/>
            <person name="Cheng B."/>
            <person name="Dong S."/>
            <person name="Shan W."/>
            <person name="Zheng X."/>
            <person name="Dou D."/>
            <person name="Tyler B.M."/>
            <person name="Wang Y."/>
        </authorList>
    </citation>
    <scope>NUCLEOTIDE SEQUENCE</scope>
    <source>
        <strain evidence="7">P7074</strain>
        <strain evidence="8">P7076</strain>
    </source>
</reference>
<dbReference type="EMBL" id="JN254054">
    <property type="protein sequence ID" value="AEK80867.1"/>
    <property type="molecule type" value="Genomic_DNA"/>
</dbReference>
<evidence type="ECO:0000256" key="5">
    <source>
        <dbReference type="RuleBase" id="RU367124"/>
    </source>
</evidence>
<keyword evidence="4 5" id="KW-0732">Signal</keyword>
<evidence type="ECO:0000256" key="1">
    <source>
        <dbReference type="ARBA" id="ARBA00004613"/>
    </source>
</evidence>
<evidence type="ECO:0000313" key="8">
    <source>
        <dbReference type="EMBL" id="AEK80868.1"/>
    </source>
</evidence>
<sequence>MRLLLWVLLATVITILSSADVASSKATPATINSDLPVRELTAETNTNGKRHLRGDEMRDFEDDDDYDDEERGISDVVNRMKASLTGSVATRMKVTLGKMQSTANKKMQKFMIERLFRWVYKRGETPLSVRTKTMGQKNYWSARTERGTREEWQCLGSTSNADSTAACAAEEAKMKHKEVSR</sequence>
<comment type="function">
    <text evidence="5">Effector that suppresses plant defense responses during pathogen infection.</text>
</comment>
<keyword evidence="3 5" id="KW-0964">Secreted</keyword>
<feature type="region of interest" description="Disordered" evidence="6">
    <location>
        <begin position="42"/>
        <end position="68"/>
    </location>
</feature>
<dbReference type="EMBL" id="JN254055">
    <property type="protein sequence ID" value="AEK80868.1"/>
    <property type="molecule type" value="Genomic_DNA"/>
</dbReference>
<name>G1FRY0_PHYSO</name>
<dbReference type="AlphaFoldDB" id="G1FRY0"/>
<evidence type="ECO:0000256" key="4">
    <source>
        <dbReference type="ARBA" id="ARBA00022729"/>
    </source>
</evidence>
<dbReference type="GO" id="GO:0005576">
    <property type="term" value="C:extracellular region"/>
    <property type="evidence" value="ECO:0007669"/>
    <property type="project" value="UniProtKB-SubCell"/>
</dbReference>
<accession>G1FRY0</accession>
<comment type="subcellular location">
    <subcellularLocation>
        <location evidence="1 5">Secreted</location>
    </subcellularLocation>
</comment>
<comment type="domain">
    <text evidence="5">The RxLR-dEER motif acts to carry the protein into the host cell cytoplasm through binding to cell surface phosphatidylinositol-3-phosphate.</text>
</comment>
<evidence type="ECO:0000256" key="6">
    <source>
        <dbReference type="SAM" id="MobiDB-lite"/>
    </source>
</evidence>
<dbReference type="Pfam" id="PF16810">
    <property type="entry name" value="RXLR"/>
    <property type="match status" value="1"/>
</dbReference>
<proteinExistence type="inferred from homology"/>
<evidence type="ECO:0000256" key="3">
    <source>
        <dbReference type="ARBA" id="ARBA00022525"/>
    </source>
</evidence>
<evidence type="ECO:0000256" key="2">
    <source>
        <dbReference type="ARBA" id="ARBA00010400"/>
    </source>
</evidence>
<evidence type="ECO:0000313" key="7">
    <source>
        <dbReference type="EMBL" id="AEK80867.1"/>
    </source>
</evidence>
<dbReference type="VEuPathDB" id="FungiDB:PHYSODRAFT_317825"/>
<feature type="signal peptide" evidence="5">
    <location>
        <begin position="1"/>
        <end position="19"/>
    </location>
</feature>
<gene>
    <name evidence="8" type="primary">Avh</name>
</gene>
<comment type="similarity">
    <text evidence="2 5">Belongs to the RxLR effector family.</text>
</comment>
<feature type="compositionally biased region" description="Acidic residues" evidence="6">
    <location>
        <begin position="58"/>
        <end position="68"/>
    </location>
</feature>